<dbReference type="Proteomes" id="UP000315252">
    <property type="component" value="Unassembled WGS sequence"/>
</dbReference>
<dbReference type="SUPFAM" id="SSF53254">
    <property type="entry name" value="Phosphoglycerate mutase-like"/>
    <property type="match status" value="1"/>
</dbReference>
<gene>
    <name evidence="2" type="ORF">FKG95_27630</name>
</gene>
<dbReference type="InterPro" id="IPR013078">
    <property type="entry name" value="His_Pase_superF_clade-1"/>
</dbReference>
<keyword evidence="3" id="KW-1185">Reference proteome</keyword>
<dbReference type="CDD" id="cd07067">
    <property type="entry name" value="HP_PGM_like"/>
    <property type="match status" value="1"/>
</dbReference>
<name>A0A545T092_9PROT</name>
<protein>
    <submittedName>
        <fullName evidence="2">Histidine phosphatase family protein</fullName>
    </submittedName>
</protein>
<accession>A0A545T092</accession>
<evidence type="ECO:0000256" key="1">
    <source>
        <dbReference type="SAM" id="SignalP"/>
    </source>
</evidence>
<comment type="caution">
    <text evidence="2">The sequence shown here is derived from an EMBL/GenBank/DDBJ whole genome shotgun (WGS) entry which is preliminary data.</text>
</comment>
<dbReference type="SMART" id="SM00855">
    <property type="entry name" value="PGAM"/>
    <property type="match status" value="1"/>
</dbReference>
<proteinExistence type="predicted"/>
<feature type="chain" id="PRO_5021702225" evidence="1">
    <location>
        <begin position="29"/>
        <end position="198"/>
    </location>
</feature>
<organism evidence="2 3">
    <name type="scientific">Denitrobaculum tricleocarpae</name>
    <dbReference type="NCBI Taxonomy" id="2591009"/>
    <lineage>
        <taxon>Bacteria</taxon>
        <taxon>Pseudomonadati</taxon>
        <taxon>Pseudomonadota</taxon>
        <taxon>Alphaproteobacteria</taxon>
        <taxon>Rhodospirillales</taxon>
        <taxon>Rhodospirillaceae</taxon>
        <taxon>Denitrobaculum</taxon>
    </lineage>
</organism>
<dbReference type="OrthoDB" id="2237472at2"/>
<feature type="signal peptide" evidence="1">
    <location>
        <begin position="1"/>
        <end position="28"/>
    </location>
</feature>
<reference evidence="2 3" key="1">
    <citation type="submission" date="2019-06" db="EMBL/GenBank/DDBJ databases">
        <title>Whole genome sequence for Rhodospirillaceae sp. R148.</title>
        <authorList>
            <person name="Wang G."/>
        </authorList>
    </citation>
    <scope>NUCLEOTIDE SEQUENCE [LARGE SCALE GENOMIC DNA]</scope>
    <source>
        <strain evidence="2 3">R148</strain>
    </source>
</reference>
<evidence type="ECO:0000313" key="2">
    <source>
        <dbReference type="EMBL" id="TQV70632.1"/>
    </source>
</evidence>
<dbReference type="InterPro" id="IPR029033">
    <property type="entry name" value="His_PPase_superfam"/>
</dbReference>
<sequence>MLGNTLLRGAGKLGLAFGLLLAVLPRDAAVADDEALLRSVAAEGHIVIMRHALAPGTGDPGNFALRDCSTQRNLSDTGRAQAERIGARLRDAGLGSARVLSSQWCRCLETAELLGLGPVEELEPLNSFFRQREKQPAATQALKDWLAAQPSGEPLVLVTHQVNITALTSVFPQSGEMIVLEQSDVGGGLSVVGRVQTD</sequence>
<dbReference type="EMBL" id="VHSH01000016">
    <property type="protein sequence ID" value="TQV70632.1"/>
    <property type="molecule type" value="Genomic_DNA"/>
</dbReference>
<dbReference type="Gene3D" id="3.40.50.1240">
    <property type="entry name" value="Phosphoglycerate mutase-like"/>
    <property type="match status" value="1"/>
</dbReference>
<dbReference type="Pfam" id="PF00300">
    <property type="entry name" value="His_Phos_1"/>
    <property type="match status" value="1"/>
</dbReference>
<evidence type="ECO:0000313" key="3">
    <source>
        <dbReference type="Proteomes" id="UP000315252"/>
    </source>
</evidence>
<dbReference type="RefSeq" id="WP_142899701.1">
    <property type="nucleotide sequence ID" value="NZ_ML660067.1"/>
</dbReference>
<dbReference type="AlphaFoldDB" id="A0A545T092"/>
<keyword evidence="1" id="KW-0732">Signal</keyword>